<organism evidence="1 2">
    <name type="scientific">Dehalobacterium formicoaceticum</name>
    <dbReference type="NCBI Taxonomy" id="51515"/>
    <lineage>
        <taxon>Bacteria</taxon>
        <taxon>Bacillati</taxon>
        <taxon>Bacillota</taxon>
        <taxon>Clostridia</taxon>
        <taxon>Eubacteriales</taxon>
        <taxon>Peptococcaceae</taxon>
        <taxon>Dehalobacterium</taxon>
    </lineage>
</organism>
<comment type="caution">
    <text evidence="1">The sequence shown here is derived from an EMBL/GenBank/DDBJ whole genome shotgun (WGS) entry which is preliminary data.</text>
</comment>
<dbReference type="EMBL" id="JANPWE010000003">
    <property type="protein sequence ID" value="MCR6545329.1"/>
    <property type="molecule type" value="Genomic_DNA"/>
</dbReference>
<dbReference type="RefSeq" id="WP_242965449.1">
    <property type="nucleotide sequence ID" value="NZ_CP022121.1"/>
</dbReference>
<evidence type="ECO:0000313" key="2">
    <source>
        <dbReference type="Proteomes" id="UP001524944"/>
    </source>
</evidence>
<evidence type="ECO:0000313" key="1">
    <source>
        <dbReference type="EMBL" id="MCR6545329.1"/>
    </source>
</evidence>
<dbReference type="InterPro" id="IPR007060">
    <property type="entry name" value="FtsL/DivIC"/>
</dbReference>
<proteinExistence type="predicted"/>
<reference evidence="1 2" key="1">
    <citation type="submission" date="2022-08" db="EMBL/GenBank/DDBJ databases">
        <title>Proteogenomics of the novel Dehalobacterium formicoaceticum strain EZ94 highlights a key role of methyltransferases during anaerobic dichloromethane degradation.</title>
        <authorList>
            <person name="Wasmund K."/>
        </authorList>
    </citation>
    <scope>NUCLEOTIDE SEQUENCE [LARGE SCALE GENOMIC DNA]</scope>
    <source>
        <strain evidence="1 2">EZ94</strain>
    </source>
</reference>
<gene>
    <name evidence="1" type="ORF">NVS47_07340</name>
</gene>
<sequence>MNEKRTPFNVAGMTEPVFEMNKMHPKKKKPKFRVKRRFFLFVGLIVYVSFSFGQQYYAMHQMDQEIAGYAQIKNELLQEQKGLEAEMALLENRSHIERIAREDLGLIKPGEILLVPGEPGKLPEVKSIKELSNNIH</sequence>
<keyword evidence="2" id="KW-1185">Reference proteome</keyword>
<dbReference type="Proteomes" id="UP001524944">
    <property type="component" value="Unassembled WGS sequence"/>
</dbReference>
<protein>
    <submittedName>
        <fullName evidence="1">Septum formation initiator family protein</fullName>
    </submittedName>
</protein>
<accession>A0ABT1Y377</accession>
<dbReference type="Pfam" id="PF04977">
    <property type="entry name" value="DivIC"/>
    <property type="match status" value="1"/>
</dbReference>
<name>A0ABT1Y377_9FIRM</name>